<dbReference type="InterPro" id="IPR036465">
    <property type="entry name" value="vWFA_dom_sf"/>
</dbReference>
<evidence type="ECO:0000313" key="3">
    <source>
        <dbReference type="Proteomes" id="UP001210211"/>
    </source>
</evidence>
<organism evidence="2 3">
    <name type="scientific">Rhynchospora tenuis</name>
    <dbReference type="NCBI Taxonomy" id="198213"/>
    <lineage>
        <taxon>Eukaryota</taxon>
        <taxon>Viridiplantae</taxon>
        <taxon>Streptophyta</taxon>
        <taxon>Embryophyta</taxon>
        <taxon>Tracheophyta</taxon>
        <taxon>Spermatophyta</taxon>
        <taxon>Magnoliopsida</taxon>
        <taxon>Liliopsida</taxon>
        <taxon>Poales</taxon>
        <taxon>Cyperaceae</taxon>
        <taxon>Cyperoideae</taxon>
        <taxon>Rhynchosporeae</taxon>
        <taxon>Rhynchospora</taxon>
    </lineage>
</organism>
<sequence length="469" mass="52323">MTFNDDERIVLPPGEKPIDPGRVKLEIRNNDKVPMDDNTQKVMFMFTGEEKSRSPLDIVAVLDISGSMAGDKMGEMKIAMLFVMTKLSLVDRLSIVVYSNEAKRLCPLRQITENSKLELKYLIEGCLANGGTNMEQGLRMGLSILKDRTCSRGRVGAIIFMSDGMEGDGFKVGVSNASNVEVGDVTVHTFGFGYEHDPKVLKAIADHSRGGTYSDFGLGKLSLGFAQCLGGLLSVVAQDLTLVVHLPDEETCNYRSQMWRSSTTRLGDLCIKECRKVLMEVHLPRGLTDILKVSYTYKFDGEIYESDPLTISVHRTVEVMTEQQQAPPEVRAEEIRLRIVRIMKQAMYDADRKDLESARDKLVRGIKSPTGFSKEEVGVSSSKQKVDVGALWAQLKGELKYDLRAQLEELLELMESQNIYEREGRAFALSLLSSHEAQKPAGRGYNMEKFATPQMFDFLMEAAGLDVNS</sequence>
<dbReference type="AlphaFoldDB" id="A0AAD6EWS4"/>
<dbReference type="Proteomes" id="UP001210211">
    <property type="component" value="Unassembled WGS sequence"/>
</dbReference>
<keyword evidence="3" id="KW-1185">Reference proteome</keyword>
<dbReference type="SUPFAM" id="SSF53300">
    <property type="entry name" value="vWA-like"/>
    <property type="match status" value="1"/>
</dbReference>
<dbReference type="Pfam" id="PF13768">
    <property type="entry name" value="VWA_3"/>
    <property type="match status" value="1"/>
</dbReference>
<dbReference type="InterPro" id="IPR051266">
    <property type="entry name" value="CLCR"/>
</dbReference>
<dbReference type="PROSITE" id="PS50234">
    <property type="entry name" value="VWFA"/>
    <property type="match status" value="1"/>
</dbReference>
<dbReference type="PANTHER" id="PTHR10579:SF129">
    <property type="entry name" value="OS01G0640200 PROTEIN"/>
    <property type="match status" value="1"/>
</dbReference>
<evidence type="ECO:0000313" key="2">
    <source>
        <dbReference type="EMBL" id="KAJ3703959.1"/>
    </source>
</evidence>
<dbReference type="Gene3D" id="3.40.50.410">
    <property type="entry name" value="von Willebrand factor, type A domain"/>
    <property type="match status" value="1"/>
</dbReference>
<protein>
    <recommendedName>
        <fullName evidence="1">VWFA domain-containing protein</fullName>
    </recommendedName>
</protein>
<dbReference type="InterPro" id="IPR002035">
    <property type="entry name" value="VWF_A"/>
</dbReference>
<dbReference type="InterPro" id="IPR032838">
    <property type="entry name" value="Vwaint_dom"/>
</dbReference>
<dbReference type="SMART" id="SM00327">
    <property type="entry name" value="VWA"/>
    <property type="match status" value="1"/>
</dbReference>
<dbReference type="PANTHER" id="PTHR10579">
    <property type="entry name" value="CALCIUM-ACTIVATED CHLORIDE CHANNEL REGULATOR"/>
    <property type="match status" value="1"/>
</dbReference>
<proteinExistence type="predicted"/>
<gene>
    <name evidence="2" type="ORF">LUZ61_007664</name>
</gene>
<feature type="domain" description="VWFA" evidence="1">
    <location>
        <begin position="57"/>
        <end position="236"/>
    </location>
</feature>
<reference evidence="2 3" key="1">
    <citation type="journal article" date="2022" name="Cell">
        <title>Repeat-based holocentromeres influence genome architecture and karyotype evolution.</title>
        <authorList>
            <person name="Hofstatter P.G."/>
            <person name="Thangavel G."/>
            <person name="Lux T."/>
            <person name="Neumann P."/>
            <person name="Vondrak T."/>
            <person name="Novak P."/>
            <person name="Zhang M."/>
            <person name="Costa L."/>
            <person name="Castellani M."/>
            <person name="Scott A."/>
            <person name="Toegelov H."/>
            <person name="Fuchs J."/>
            <person name="Mata-Sucre Y."/>
            <person name="Dias Y."/>
            <person name="Vanzela A.L.L."/>
            <person name="Huettel B."/>
            <person name="Almeida C.C.S."/>
            <person name="Simkova H."/>
            <person name="Souza G."/>
            <person name="Pedrosa-Harand A."/>
            <person name="Macas J."/>
            <person name="Mayer K.F.X."/>
            <person name="Houben A."/>
            <person name="Marques A."/>
        </authorList>
    </citation>
    <scope>NUCLEOTIDE SEQUENCE [LARGE SCALE GENOMIC DNA]</scope>
    <source>
        <strain evidence="2">RhyTen1mFocal</strain>
    </source>
</reference>
<comment type="caution">
    <text evidence="2">The sequence shown here is derived from an EMBL/GenBank/DDBJ whole genome shotgun (WGS) entry which is preliminary data.</text>
</comment>
<evidence type="ECO:0000259" key="1">
    <source>
        <dbReference type="PROSITE" id="PS50234"/>
    </source>
</evidence>
<name>A0AAD6EWS4_9POAL</name>
<accession>A0AAD6EWS4</accession>
<dbReference type="EMBL" id="JAMRDG010000001">
    <property type="protein sequence ID" value="KAJ3703959.1"/>
    <property type="molecule type" value="Genomic_DNA"/>
</dbReference>
<dbReference type="Pfam" id="PF14624">
    <property type="entry name" value="Vwaint"/>
    <property type="match status" value="1"/>
</dbReference>